<name>A0A248LLL2_9NEIS</name>
<gene>
    <name evidence="1" type="ORF">LHGZ1_2721</name>
</gene>
<dbReference type="EMBL" id="CP022115">
    <property type="protein sequence ID" value="ASJ25552.1"/>
    <property type="molecule type" value="Genomic_DNA"/>
</dbReference>
<accession>A0A248LLL2</accession>
<protein>
    <submittedName>
        <fullName evidence="1">Uncharacterized protein</fullName>
    </submittedName>
</protein>
<evidence type="ECO:0000313" key="1">
    <source>
        <dbReference type="EMBL" id="ASJ25552.1"/>
    </source>
</evidence>
<dbReference type="Proteomes" id="UP000197424">
    <property type="component" value="Chromosome"/>
</dbReference>
<sequence>MVLGSVIHDGPARIPASPCPCDVTPVSAAHRFRVCAPVSCP</sequence>
<proteinExistence type="predicted"/>
<reference evidence="2" key="1">
    <citation type="submission" date="2017-06" db="EMBL/GenBank/DDBJ databases">
        <title>Whole genome sequence of Laribacter hongkongensis LHGZ1.</title>
        <authorList>
            <person name="Chen D."/>
            <person name="Wu H."/>
            <person name="Chen J."/>
        </authorList>
    </citation>
    <scope>NUCLEOTIDE SEQUENCE [LARGE SCALE GENOMIC DNA]</scope>
    <source>
        <strain evidence="2">LHGZ1</strain>
    </source>
</reference>
<evidence type="ECO:0000313" key="2">
    <source>
        <dbReference type="Proteomes" id="UP000197424"/>
    </source>
</evidence>
<organism evidence="1 2">
    <name type="scientific">Laribacter hongkongensis</name>
    <dbReference type="NCBI Taxonomy" id="168471"/>
    <lineage>
        <taxon>Bacteria</taxon>
        <taxon>Pseudomonadati</taxon>
        <taxon>Pseudomonadota</taxon>
        <taxon>Betaproteobacteria</taxon>
        <taxon>Neisseriales</taxon>
        <taxon>Aquaspirillaceae</taxon>
        <taxon>Laribacter</taxon>
    </lineage>
</organism>
<dbReference type="AlphaFoldDB" id="A0A248LLL2"/>